<dbReference type="RefSeq" id="WP_154620497.1">
    <property type="nucleotide sequence ID" value="NZ_VUNL01000005.1"/>
</dbReference>
<evidence type="ECO:0000256" key="1">
    <source>
        <dbReference type="ARBA" id="ARBA00013139"/>
    </source>
</evidence>
<dbReference type="InterPro" id="IPR005801">
    <property type="entry name" value="ADC_synthase"/>
</dbReference>
<evidence type="ECO:0000259" key="3">
    <source>
        <dbReference type="Pfam" id="PF00425"/>
    </source>
</evidence>
<dbReference type="InterPro" id="IPR019999">
    <property type="entry name" value="Anth_synth_I-like"/>
</dbReference>
<keyword evidence="6" id="KW-1185">Reference proteome</keyword>
<keyword evidence="2 5" id="KW-0808">Transferase</keyword>
<evidence type="ECO:0000313" key="6">
    <source>
        <dbReference type="Proteomes" id="UP000430222"/>
    </source>
</evidence>
<comment type="caution">
    <text evidence="5">The sequence shown here is derived from an EMBL/GenBank/DDBJ whole genome shotgun (WGS) entry which is preliminary data.</text>
</comment>
<dbReference type="GO" id="GO:0009396">
    <property type="term" value="P:folic acid-containing compound biosynthetic process"/>
    <property type="evidence" value="ECO:0007669"/>
    <property type="project" value="InterPro"/>
</dbReference>
<keyword evidence="5" id="KW-0032">Aminotransferase</keyword>
<organism evidence="5 6">
    <name type="scientific">Selenomonas montiformis</name>
    <dbReference type="NCBI Taxonomy" id="2652285"/>
    <lineage>
        <taxon>Bacteria</taxon>
        <taxon>Bacillati</taxon>
        <taxon>Bacillota</taxon>
        <taxon>Negativicutes</taxon>
        <taxon>Selenomonadales</taxon>
        <taxon>Selenomonadaceae</taxon>
        <taxon>Selenomonas</taxon>
    </lineage>
</organism>
<dbReference type="Gene3D" id="3.60.120.10">
    <property type="entry name" value="Anthranilate synthase"/>
    <property type="match status" value="1"/>
</dbReference>
<dbReference type="Pfam" id="PF04715">
    <property type="entry name" value="Anth_synt_I_N"/>
    <property type="match status" value="1"/>
</dbReference>
<dbReference type="PANTHER" id="PTHR11236:SF9">
    <property type="entry name" value="ANTHRANILATE SYNTHASE COMPONENT 1"/>
    <property type="match status" value="1"/>
</dbReference>
<dbReference type="PRINTS" id="PR00095">
    <property type="entry name" value="ANTSNTHASEI"/>
</dbReference>
<proteinExistence type="predicted"/>
<dbReference type="InterPro" id="IPR006805">
    <property type="entry name" value="Anth_synth_I_N"/>
</dbReference>
<evidence type="ECO:0000313" key="5">
    <source>
        <dbReference type="EMBL" id="MSV24737.1"/>
    </source>
</evidence>
<dbReference type="Proteomes" id="UP000430222">
    <property type="component" value="Unassembled WGS sequence"/>
</dbReference>
<accession>A0A6I2UU53</accession>
<dbReference type="GO" id="GO:0000162">
    <property type="term" value="P:L-tryptophan biosynthetic process"/>
    <property type="evidence" value="ECO:0007669"/>
    <property type="project" value="TreeGrafter"/>
</dbReference>
<dbReference type="EC" id="2.6.1.85" evidence="1"/>
<evidence type="ECO:0000259" key="4">
    <source>
        <dbReference type="Pfam" id="PF04715"/>
    </source>
</evidence>
<dbReference type="NCBIfam" id="TIGR00553">
    <property type="entry name" value="pabB"/>
    <property type="match status" value="1"/>
</dbReference>
<gene>
    <name evidence="5" type="primary">pabB</name>
    <name evidence="5" type="ORF">FYJ78_05970</name>
</gene>
<dbReference type="AlphaFoldDB" id="A0A6I2UU53"/>
<dbReference type="Pfam" id="PF00425">
    <property type="entry name" value="Chorismate_bind"/>
    <property type="match status" value="1"/>
</dbReference>
<dbReference type="GO" id="GO:0046820">
    <property type="term" value="F:4-amino-4-deoxychorismate synthase activity"/>
    <property type="evidence" value="ECO:0007669"/>
    <property type="project" value="UniProtKB-EC"/>
</dbReference>
<reference evidence="5 6" key="1">
    <citation type="submission" date="2019-08" db="EMBL/GenBank/DDBJ databases">
        <title>In-depth cultivation of the pig gut microbiome towards novel bacterial diversity and tailored functional studies.</title>
        <authorList>
            <person name="Wylensek D."/>
            <person name="Hitch T.C.A."/>
            <person name="Clavel T."/>
        </authorList>
    </citation>
    <scope>NUCLEOTIDE SEQUENCE [LARGE SCALE GENOMIC DNA]</scope>
    <source>
        <strain evidence="6">WCA-380-WT-3B3</strain>
    </source>
</reference>
<dbReference type="InterPro" id="IPR005802">
    <property type="entry name" value="ADC_synth_comp_1"/>
</dbReference>
<name>A0A6I2UU53_9FIRM</name>
<sequence>MDQKAGRKRLRILQNASLLSLFSRCAAKRHAVLLDSSQYGPHGRYSIMGTAPFCLLESRAGVLYRRGKPSRGSLLPELSATLRQDDPIMPELPIESGAIGFLTYEYGRRLMGLPVSAVPWLPEACFLFFDGFAVQDHQTGRLYLIANGKTQPAEALLDQMERDLEKGEAPAPPLLRFPALWASADCTKGAYLSAVQSVIDHARAGDLYVANLTQQLHIRSAQPPWPAYLQLRRQNPVPYGCYWNGGSWQILCASMEEFLTLREGRVITRPIKGTRPRGHTPKTDRAMRQELLHSVKDRSELVMVTDLERNDLNRVCQTGSVHASTQFSIESYASVHQMISTITGTLAKRRDCADLLRAAFPGGSITGAPKYRAMEILDGLEAAPRGLYTGAIGYLSSAGNAAFNIVIRTAVRHQGCYHIGAGGGVTAESDPEAEYREMLHKASSVLGPLCGASSPDWEELLYGNHAVSR</sequence>
<dbReference type="PANTHER" id="PTHR11236">
    <property type="entry name" value="AMINOBENZOATE/ANTHRANILATE SYNTHASE"/>
    <property type="match status" value="1"/>
</dbReference>
<dbReference type="SUPFAM" id="SSF56322">
    <property type="entry name" value="ADC synthase"/>
    <property type="match status" value="1"/>
</dbReference>
<dbReference type="InterPro" id="IPR015890">
    <property type="entry name" value="Chorismate_C"/>
</dbReference>
<feature type="domain" description="Chorismate-utilising enzyme C-terminal" evidence="3">
    <location>
        <begin position="190"/>
        <end position="441"/>
    </location>
</feature>
<protein>
    <recommendedName>
        <fullName evidence="1">aminodeoxychorismate synthase</fullName>
        <ecNumber evidence="1">2.6.1.85</ecNumber>
    </recommendedName>
</protein>
<dbReference type="EMBL" id="VUNL01000005">
    <property type="protein sequence ID" value="MSV24737.1"/>
    <property type="molecule type" value="Genomic_DNA"/>
</dbReference>
<evidence type="ECO:0000256" key="2">
    <source>
        <dbReference type="ARBA" id="ARBA00022679"/>
    </source>
</evidence>
<feature type="domain" description="Anthranilate synthase component I N-terminal" evidence="4">
    <location>
        <begin position="17"/>
        <end position="144"/>
    </location>
</feature>